<dbReference type="GeneID" id="63827553"/>
<sequence length="229" mass="25586">MSKPEQNFPKPMLIVVMGVAATGKTTLAKALCERLDLPYIEGDDLHPPENIKKMSSGQPLTDADREPWLTLLRTSAEHLIAEQQNDHTPNPTPVPEHAQEPSETASSKPHRYRAGAIIACSALRKYYRDILRGKLRSNLPKPLHELEPPLPPEALPTYFVFIKGERDLLLARITRRQGHYMKANMVDSQLQTLESPEGEEGVIVVGMQQSIEEKVKVVLKQLSEMTGGL</sequence>
<evidence type="ECO:0000256" key="9">
    <source>
        <dbReference type="ARBA" id="ARBA00048090"/>
    </source>
</evidence>
<dbReference type="PANTHER" id="PTHR43442:SF3">
    <property type="entry name" value="GLUCONOKINASE-RELATED"/>
    <property type="match status" value="1"/>
</dbReference>
<keyword evidence="5" id="KW-0547">Nucleotide-binding</keyword>
<dbReference type="RefSeq" id="XP_040768563.1">
    <property type="nucleotide sequence ID" value="XM_040910524.1"/>
</dbReference>
<dbReference type="InParanoid" id="A0A165GUC8"/>
<organism evidence="11 12">
    <name type="scientific">Laetiporus sulphureus 93-53</name>
    <dbReference type="NCBI Taxonomy" id="1314785"/>
    <lineage>
        <taxon>Eukaryota</taxon>
        <taxon>Fungi</taxon>
        <taxon>Dikarya</taxon>
        <taxon>Basidiomycota</taxon>
        <taxon>Agaricomycotina</taxon>
        <taxon>Agaricomycetes</taxon>
        <taxon>Polyporales</taxon>
        <taxon>Laetiporus</taxon>
    </lineage>
</organism>
<accession>A0A165GUC8</accession>
<dbReference type="STRING" id="1314785.A0A165GUC8"/>
<evidence type="ECO:0000313" key="11">
    <source>
        <dbReference type="EMBL" id="KZT10823.1"/>
    </source>
</evidence>
<comment type="pathway">
    <text evidence="1">Carbohydrate acid metabolism; D-gluconate degradation.</text>
</comment>
<dbReference type="EC" id="2.7.1.12" evidence="3"/>
<dbReference type="InterPro" id="IPR006001">
    <property type="entry name" value="Therm_gnt_kin"/>
</dbReference>
<dbReference type="InterPro" id="IPR027417">
    <property type="entry name" value="P-loop_NTPase"/>
</dbReference>
<dbReference type="FunCoup" id="A0A165GUC8">
    <property type="interactions" value="611"/>
</dbReference>
<dbReference type="UniPathway" id="UPA00792"/>
<keyword evidence="12" id="KW-1185">Reference proteome</keyword>
<dbReference type="GO" id="GO:0046316">
    <property type="term" value="F:gluconokinase activity"/>
    <property type="evidence" value="ECO:0007669"/>
    <property type="project" value="UniProtKB-EC"/>
</dbReference>
<dbReference type="OrthoDB" id="275177at2759"/>
<keyword evidence="4" id="KW-0808">Transferase</keyword>
<reference evidence="11 12" key="1">
    <citation type="journal article" date="2016" name="Mol. Biol. Evol.">
        <title>Comparative Genomics of Early-Diverging Mushroom-Forming Fungi Provides Insights into the Origins of Lignocellulose Decay Capabilities.</title>
        <authorList>
            <person name="Nagy L.G."/>
            <person name="Riley R."/>
            <person name="Tritt A."/>
            <person name="Adam C."/>
            <person name="Daum C."/>
            <person name="Floudas D."/>
            <person name="Sun H."/>
            <person name="Yadav J.S."/>
            <person name="Pangilinan J."/>
            <person name="Larsson K.H."/>
            <person name="Matsuura K."/>
            <person name="Barry K."/>
            <person name="Labutti K."/>
            <person name="Kuo R."/>
            <person name="Ohm R.A."/>
            <person name="Bhattacharya S.S."/>
            <person name="Shirouzu T."/>
            <person name="Yoshinaga Y."/>
            <person name="Martin F.M."/>
            <person name="Grigoriev I.V."/>
            <person name="Hibbett D.S."/>
        </authorList>
    </citation>
    <scope>NUCLEOTIDE SEQUENCE [LARGE SCALE GENOMIC DNA]</scope>
    <source>
        <strain evidence="11 12">93-53</strain>
    </source>
</reference>
<gene>
    <name evidence="11" type="ORF">LAESUDRAFT_734586</name>
</gene>
<dbReference type="GO" id="GO:0005737">
    <property type="term" value="C:cytoplasm"/>
    <property type="evidence" value="ECO:0007669"/>
    <property type="project" value="TreeGrafter"/>
</dbReference>
<comment type="catalytic activity">
    <reaction evidence="9">
        <text>D-gluconate + ATP = 6-phospho-D-gluconate + ADP + H(+)</text>
        <dbReference type="Rhea" id="RHEA:19433"/>
        <dbReference type="ChEBI" id="CHEBI:15378"/>
        <dbReference type="ChEBI" id="CHEBI:18391"/>
        <dbReference type="ChEBI" id="CHEBI:30616"/>
        <dbReference type="ChEBI" id="CHEBI:58759"/>
        <dbReference type="ChEBI" id="CHEBI:456216"/>
        <dbReference type="EC" id="2.7.1.12"/>
    </reaction>
</comment>
<dbReference type="CDD" id="cd02021">
    <property type="entry name" value="GntK"/>
    <property type="match status" value="1"/>
</dbReference>
<dbReference type="AlphaFoldDB" id="A0A165GUC8"/>
<feature type="region of interest" description="Disordered" evidence="10">
    <location>
        <begin position="43"/>
        <end position="62"/>
    </location>
</feature>
<feature type="compositionally biased region" description="Basic and acidic residues" evidence="10">
    <location>
        <begin position="43"/>
        <end position="52"/>
    </location>
</feature>
<dbReference type="Gene3D" id="3.40.50.300">
    <property type="entry name" value="P-loop containing nucleotide triphosphate hydrolases"/>
    <property type="match status" value="1"/>
</dbReference>
<evidence type="ECO:0000256" key="3">
    <source>
        <dbReference type="ARBA" id="ARBA00012054"/>
    </source>
</evidence>
<evidence type="ECO:0000256" key="8">
    <source>
        <dbReference type="ARBA" id="ARBA00029835"/>
    </source>
</evidence>
<name>A0A165GUC8_9APHY</name>
<protein>
    <recommendedName>
        <fullName evidence="3">gluconokinase</fullName>
        <ecNumber evidence="3">2.7.1.12</ecNumber>
    </recommendedName>
    <alternativeName>
        <fullName evidence="8">Gluconate kinase</fullName>
    </alternativeName>
</protein>
<evidence type="ECO:0000256" key="5">
    <source>
        <dbReference type="ARBA" id="ARBA00022741"/>
    </source>
</evidence>
<dbReference type="GO" id="GO:0005524">
    <property type="term" value="F:ATP binding"/>
    <property type="evidence" value="ECO:0007669"/>
    <property type="project" value="UniProtKB-KW"/>
</dbReference>
<keyword evidence="6 11" id="KW-0418">Kinase</keyword>
<evidence type="ECO:0000256" key="4">
    <source>
        <dbReference type="ARBA" id="ARBA00022679"/>
    </source>
</evidence>
<dbReference type="SUPFAM" id="SSF52540">
    <property type="entry name" value="P-loop containing nucleoside triphosphate hydrolases"/>
    <property type="match status" value="1"/>
</dbReference>
<evidence type="ECO:0000256" key="7">
    <source>
        <dbReference type="ARBA" id="ARBA00022840"/>
    </source>
</evidence>
<dbReference type="Proteomes" id="UP000076871">
    <property type="component" value="Unassembled WGS sequence"/>
</dbReference>
<dbReference type="EMBL" id="KV427608">
    <property type="protein sequence ID" value="KZT10823.1"/>
    <property type="molecule type" value="Genomic_DNA"/>
</dbReference>
<evidence type="ECO:0000256" key="10">
    <source>
        <dbReference type="SAM" id="MobiDB-lite"/>
    </source>
</evidence>
<proteinExistence type="inferred from homology"/>
<evidence type="ECO:0000313" key="12">
    <source>
        <dbReference type="Proteomes" id="UP000076871"/>
    </source>
</evidence>
<dbReference type="PANTHER" id="PTHR43442">
    <property type="entry name" value="GLUCONOKINASE-RELATED"/>
    <property type="match status" value="1"/>
</dbReference>
<feature type="region of interest" description="Disordered" evidence="10">
    <location>
        <begin position="83"/>
        <end position="110"/>
    </location>
</feature>
<evidence type="ECO:0000256" key="6">
    <source>
        <dbReference type="ARBA" id="ARBA00022777"/>
    </source>
</evidence>
<dbReference type="GO" id="GO:0005975">
    <property type="term" value="P:carbohydrate metabolic process"/>
    <property type="evidence" value="ECO:0007669"/>
    <property type="project" value="InterPro"/>
</dbReference>
<comment type="similarity">
    <text evidence="2">Belongs to the gluconokinase GntK/GntV family.</text>
</comment>
<keyword evidence="7" id="KW-0067">ATP-binding</keyword>
<evidence type="ECO:0000256" key="2">
    <source>
        <dbReference type="ARBA" id="ARBA00008420"/>
    </source>
</evidence>
<evidence type="ECO:0000256" key="1">
    <source>
        <dbReference type="ARBA" id="ARBA00004875"/>
    </source>
</evidence>